<feature type="transmembrane region" description="Helical" evidence="8">
    <location>
        <begin position="388"/>
        <end position="409"/>
    </location>
</feature>
<dbReference type="InterPro" id="IPR003593">
    <property type="entry name" value="AAA+_ATPase"/>
</dbReference>
<dbReference type="GeneID" id="25562528"/>
<dbReference type="PANTHER" id="PTHR48041:SF139">
    <property type="entry name" value="PROTEIN SCARLET"/>
    <property type="match status" value="1"/>
</dbReference>
<evidence type="ECO:0000256" key="5">
    <source>
        <dbReference type="ARBA" id="ARBA00022840"/>
    </source>
</evidence>
<dbReference type="OrthoDB" id="66620at2759"/>
<dbReference type="InterPro" id="IPR017871">
    <property type="entry name" value="ABC_transporter-like_CS"/>
</dbReference>
<evidence type="ECO:0000259" key="9">
    <source>
        <dbReference type="PROSITE" id="PS50893"/>
    </source>
</evidence>
<comment type="subcellular location">
    <subcellularLocation>
        <location evidence="1">Membrane</location>
        <topology evidence="1">Multi-pass membrane protein</topology>
    </subcellularLocation>
</comment>
<evidence type="ECO:0000256" key="6">
    <source>
        <dbReference type="ARBA" id="ARBA00022989"/>
    </source>
</evidence>
<evidence type="ECO:0000313" key="11">
    <source>
        <dbReference type="Proteomes" id="UP000054408"/>
    </source>
</evidence>
<dbReference type="Pfam" id="PF00005">
    <property type="entry name" value="ABC_tran"/>
    <property type="match status" value="1"/>
</dbReference>
<feature type="transmembrane region" description="Helical" evidence="8">
    <location>
        <begin position="575"/>
        <end position="599"/>
    </location>
</feature>
<feature type="transmembrane region" description="Helical" evidence="8">
    <location>
        <begin position="495"/>
        <end position="515"/>
    </location>
</feature>
<evidence type="ECO:0000256" key="4">
    <source>
        <dbReference type="ARBA" id="ARBA00022741"/>
    </source>
</evidence>
<evidence type="ECO:0000256" key="7">
    <source>
        <dbReference type="ARBA" id="ARBA00023136"/>
    </source>
</evidence>
<keyword evidence="7 8" id="KW-0472">Membrane</keyword>
<accession>A0A0L0D2L0</accession>
<dbReference type="GO" id="GO:0016020">
    <property type="term" value="C:membrane"/>
    <property type="evidence" value="ECO:0007669"/>
    <property type="project" value="UniProtKB-SubCell"/>
</dbReference>
<dbReference type="eggNOG" id="KOG0061">
    <property type="taxonomic scope" value="Eukaryota"/>
</dbReference>
<gene>
    <name evidence="10" type="ORF">AMSG_02880</name>
</gene>
<evidence type="ECO:0000256" key="1">
    <source>
        <dbReference type="ARBA" id="ARBA00004141"/>
    </source>
</evidence>
<evidence type="ECO:0000313" key="10">
    <source>
        <dbReference type="EMBL" id="KNC46426.1"/>
    </source>
</evidence>
<proteinExistence type="predicted"/>
<feature type="transmembrane region" description="Helical" evidence="8">
    <location>
        <begin position="359"/>
        <end position="376"/>
    </location>
</feature>
<dbReference type="GO" id="GO:0016887">
    <property type="term" value="F:ATP hydrolysis activity"/>
    <property type="evidence" value="ECO:0007669"/>
    <property type="project" value="InterPro"/>
</dbReference>
<dbReference type="PANTHER" id="PTHR48041">
    <property type="entry name" value="ABC TRANSPORTER G FAMILY MEMBER 28"/>
    <property type="match status" value="1"/>
</dbReference>
<reference evidence="10 11" key="1">
    <citation type="submission" date="2010-05" db="EMBL/GenBank/DDBJ databases">
        <title>The Genome Sequence of Thecamonas trahens ATCC 50062.</title>
        <authorList>
            <consortium name="The Broad Institute Genome Sequencing Platform"/>
            <person name="Russ C."/>
            <person name="Cuomo C."/>
            <person name="Shea T."/>
            <person name="Young S.K."/>
            <person name="Zeng Q."/>
            <person name="Koehrsen M."/>
            <person name="Haas B."/>
            <person name="Borodovsky M."/>
            <person name="Guigo R."/>
            <person name="Alvarado L."/>
            <person name="Berlin A."/>
            <person name="Bochicchio J."/>
            <person name="Borenstein D."/>
            <person name="Chapman S."/>
            <person name="Chen Z."/>
            <person name="Freedman E."/>
            <person name="Gellesch M."/>
            <person name="Goldberg J."/>
            <person name="Griggs A."/>
            <person name="Gujja S."/>
            <person name="Heilman E."/>
            <person name="Heiman D."/>
            <person name="Hepburn T."/>
            <person name="Howarth C."/>
            <person name="Jen D."/>
            <person name="Larson L."/>
            <person name="Mehta T."/>
            <person name="Park D."/>
            <person name="Pearson M."/>
            <person name="Roberts A."/>
            <person name="Saif S."/>
            <person name="Shenoy N."/>
            <person name="Sisk P."/>
            <person name="Stolte C."/>
            <person name="Sykes S."/>
            <person name="Thomson T."/>
            <person name="Walk T."/>
            <person name="White J."/>
            <person name="Yandava C."/>
            <person name="Burger G."/>
            <person name="Gray M.W."/>
            <person name="Holland P.W.H."/>
            <person name="King N."/>
            <person name="Lang F.B.F."/>
            <person name="Roger A.J."/>
            <person name="Ruiz-Trillo I."/>
            <person name="Lander E."/>
            <person name="Nusbaum C."/>
        </authorList>
    </citation>
    <scope>NUCLEOTIDE SEQUENCE [LARGE SCALE GENOMIC DNA]</scope>
    <source>
        <strain evidence="10 11">ATCC 50062</strain>
    </source>
</reference>
<feature type="transmembrane region" description="Helical" evidence="8">
    <location>
        <begin position="451"/>
        <end position="474"/>
    </location>
</feature>
<protein>
    <recommendedName>
        <fullName evidence="9">ABC transporter domain-containing protein</fullName>
    </recommendedName>
</protein>
<keyword evidence="2" id="KW-0813">Transport</keyword>
<dbReference type="InterPro" id="IPR050352">
    <property type="entry name" value="ABCG_transporters"/>
</dbReference>
<keyword evidence="4" id="KW-0547">Nucleotide-binding</keyword>
<dbReference type="OMA" id="YRLLCWI"/>
<evidence type="ECO:0000256" key="8">
    <source>
        <dbReference type="SAM" id="Phobius"/>
    </source>
</evidence>
<dbReference type="STRING" id="461836.A0A0L0D2L0"/>
<dbReference type="Proteomes" id="UP000054408">
    <property type="component" value="Unassembled WGS sequence"/>
</dbReference>
<keyword evidence="6 8" id="KW-1133">Transmembrane helix</keyword>
<dbReference type="EMBL" id="GL349442">
    <property type="protein sequence ID" value="KNC46426.1"/>
    <property type="molecule type" value="Genomic_DNA"/>
</dbReference>
<name>A0A0L0D2L0_THETB</name>
<dbReference type="PROSITE" id="PS00211">
    <property type="entry name" value="ABC_TRANSPORTER_1"/>
    <property type="match status" value="1"/>
</dbReference>
<keyword evidence="3 8" id="KW-0812">Transmembrane</keyword>
<dbReference type="GO" id="GO:0005524">
    <property type="term" value="F:ATP binding"/>
    <property type="evidence" value="ECO:0007669"/>
    <property type="project" value="UniProtKB-KW"/>
</dbReference>
<evidence type="ECO:0000256" key="3">
    <source>
        <dbReference type="ARBA" id="ARBA00022692"/>
    </source>
</evidence>
<dbReference type="Gene3D" id="3.40.50.300">
    <property type="entry name" value="P-loop containing nucleotide triphosphate hydrolases"/>
    <property type="match status" value="1"/>
</dbReference>
<dbReference type="InterPro" id="IPR013525">
    <property type="entry name" value="ABC2_TM"/>
</dbReference>
<keyword evidence="5" id="KW-0067">ATP-binding</keyword>
<dbReference type="InterPro" id="IPR003439">
    <property type="entry name" value="ABC_transporter-like_ATP-bd"/>
</dbReference>
<dbReference type="InterPro" id="IPR027417">
    <property type="entry name" value="P-loop_NTPase"/>
</dbReference>
<sequence length="607" mass="65412">MTEATALLPPATLRPGRRVTFDNLQYEVEVKGAASPLRILHGVSGCARPGRLLVIMGASGSGKTTLLDILACRKAQGLLKGSLAANGVPLLAGHQAALAEYKRDIGYVLQDDHLEGLLTVRETLMFSARLRLRGVSQSDMASRVSAIIDQLGLADVADALVGNALTKRGISGGQKKRVAIGVELVTSPGALFLDEPTTGLDAFNALHVVRILKDLAVASSRTIVLTLHQPRAALFELFDDLLLLSLGRTVYFGPADGALAALGKRFINPADVLLDTIVQAEMAGDAPRLWAAAEAADSATRLPSPEAALNAARPSQCVLSDSDGTPPRGLPGVRTQIATLVWREVTVTRRSPFTTHVRLAQTLFMTLLVGTLYWQVGRSQASIQSRLGALMFVLIQNAFSTFSIMQTFIEHRPLFQRERGAGLYHPLAYFIARTAIELPQTFFWPSLQLSIAYWMVGFVPGLTHFVTLLGAVVLTTTVSASLMLATGAACPGARVAQIIGSVTLVLGFLFAGFFIKASQVPAPYLPLLELSFFRYAFRIAVHNEFESLTFDCGDNILTCIPDGPAFLQGYGMASVNLPLCFGILAAEIVAFRALAYLFLVTMYRERR</sequence>
<keyword evidence="11" id="KW-1185">Reference proteome</keyword>
<organism evidence="10 11">
    <name type="scientific">Thecamonas trahens ATCC 50062</name>
    <dbReference type="NCBI Taxonomy" id="461836"/>
    <lineage>
        <taxon>Eukaryota</taxon>
        <taxon>Apusozoa</taxon>
        <taxon>Apusomonadida</taxon>
        <taxon>Apusomonadidae</taxon>
        <taxon>Thecamonas</taxon>
    </lineage>
</organism>
<feature type="domain" description="ABC transporter" evidence="9">
    <location>
        <begin position="19"/>
        <end position="271"/>
    </location>
</feature>
<dbReference type="SMART" id="SM00382">
    <property type="entry name" value="AAA"/>
    <property type="match status" value="1"/>
</dbReference>
<dbReference type="RefSeq" id="XP_013760717.1">
    <property type="nucleotide sequence ID" value="XM_013905263.1"/>
</dbReference>
<dbReference type="AlphaFoldDB" id="A0A0L0D2L0"/>
<dbReference type="SUPFAM" id="SSF52540">
    <property type="entry name" value="P-loop containing nucleoside triphosphate hydrolases"/>
    <property type="match status" value="1"/>
</dbReference>
<dbReference type="GO" id="GO:0140359">
    <property type="term" value="F:ABC-type transporter activity"/>
    <property type="evidence" value="ECO:0007669"/>
    <property type="project" value="InterPro"/>
</dbReference>
<dbReference type="PROSITE" id="PS50893">
    <property type="entry name" value="ABC_TRANSPORTER_2"/>
    <property type="match status" value="1"/>
</dbReference>
<evidence type="ECO:0000256" key="2">
    <source>
        <dbReference type="ARBA" id="ARBA00022448"/>
    </source>
</evidence>
<dbReference type="Pfam" id="PF01061">
    <property type="entry name" value="ABC2_membrane"/>
    <property type="match status" value="1"/>
</dbReference>